<gene>
    <name evidence="9" type="ORF">COS18_01210</name>
</gene>
<sequence>MSKKIIKNDKNELKLLSISQVSEIFGVHQDTLRNWEKEGILVPLRVGKRKDRKYRPEDIEAIANKMGSRLTLPQLEKFLWKSADILRSQIDSSDYKKYIFGLLFYKRISDVWDEEYKKVMEEYNDKALAVVDYNHRFQVPKDCRWPIIQEQAENIGKKLNEIFDKLTNANSPKLDKIFDDLDFANKDKFPNDVLQKLINHFSQYNFGSNYISSDLLGDAYEYLIKQFAADAGKKGGEFYTPREVERVIINILKPHEKDHICDPFAGSCGFLLEAYNYLKDKAGENVARTLYFYGQEINLGTFAIAKINMFLHGLDATDIRRGDTLSNPQFLDDFGTLKKFDITVTNFPYSMKVWPH</sequence>
<dbReference type="SUPFAM" id="SSF46955">
    <property type="entry name" value="Putative DNA-binding domain"/>
    <property type="match status" value="1"/>
</dbReference>
<dbReference type="Pfam" id="PF12161">
    <property type="entry name" value="HsdM_N"/>
    <property type="match status" value="1"/>
</dbReference>
<dbReference type="InterPro" id="IPR051537">
    <property type="entry name" value="DNA_Adenine_Mtase"/>
</dbReference>
<dbReference type="Gene3D" id="1.10.1660.10">
    <property type="match status" value="1"/>
</dbReference>
<evidence type="ECO:0000256" key="4">
    <source>
        <dbReference type="ARBA" id="ARBA00022679"/>
    </source>
</evidence>
<accession>A0A2M7DQC5</accession>
<dbReference type="Gene3D" id="1.20.1260.30">
    <property type="match status" value="1"/>
</dbReference>
<dbReference type="AlphaFoldDB" id="A0A2M7DQC5"/>
<comment type="catalytic activity">
    <reaction evidence="7">
        <text>a 2'-deoxyadenosine in DNA + S-adenosyl-L-methionine = an N(6)-methyl-2'-deoxyadenosine in DNA + S-adenosyl-L-homocysteine + H(+)</text>
        <dbReference type="Rhea" id="RHEA:15197"/>
        <dbReference type="Rhea" id="RHEA-COMP:12418"/>
        <dbReference type="Rhea" id="RHEA-COMP:12419"/>
        <dbReference type="ChEBI" id="CHEBI:15378"/>
        <dbReference type="ChEBI" id="CHEBI:57856"/>
        <dbReference type="ChEBI" id="CHEBI:59789"/>
        <dbReference type="ChEBI" id="CHEBI:90615"/>
        <dbReference type="ChEBI" id="CHEBI:90616"/>
        <dbReference type="EC" id="2.1.1.72"/>
    </reaction>
</comment>
<evidence type="ECO:0000259" key="8">
    <source>
        <dbReference type="PROSITE" id="PS50937"/>
    </source>
</evidence>
<name>A0A2M7DQC5_9BACT</name>
<keyword evidence="6" id="KW-0680">Restriction system</keyword>
<feature type="domain" description="HTH merR-type" evidence="8">
    <location>
        <begin position="15"/>
        <end position="45"/>
    </location>
</feature>
<dbReference type="SUPFAM" id="SSF53335">
    <property type="entry name" value="S-adenosyl-L-methionine-dependent methyltransferases"/>
    <property type="match status" value="1"/>
</dbReference>
<dbReference type="EC" id="2.1.1.72" evidence="2"/>
<dbReference type="GO" id="GO:0003677">
    <property type="term" value="F:DNA binding"/>
    <property type="evidence" value="ECO:0007669"/>
    <property type="project" value="InterPro"/>
</dbReference>
<evidence type="ECO:0000256" key="7">
    <source>
        <dbReference type="ARBA" id="ARBA00047942"/>
    </source>
</evidence>
<organism evidence="9 10">
    <name type="scientific">Candidatus Falkowbacteria bacterium CG02_land_8_20_14_3_00_36_14</name>
    <dbReference type="NCBI Taxonomy" id="1974560"/>
    <lineage>
        <taxon>Bacteria</taxon>
        <taxon>Candidatus Falkowiibacteriota</taxon>
    </lineage>
</organism>
<dbReference type="GO" id="GO:0009307">
    <property type="term" value="P:DNA restriction-modification system"/>
    <property type="evidence" value="ECO:0007669"/>
    <property type="project" value="UniProtKB-KW"/>
</dbReference>
<dbReference type="InterPro" id="IPR000551">
    <property type="entry name" value="MerR-type_HTH_dom"/>
</dbReference>
<evidence type="ECO:0000313" key="10">
    <source>
        <dbReference type="Proteomes" id="UP000228896"/>
    </source>
</evidence>
<dbReference type="InterPro" id="IPR038333">
    <property type="entry name" value="T1MK-like_N_sf"/>
</dbReference>
<dbReference type="PANTHER" id="PTHR42933">
    <property type="entry name" value="SLR6095 PROTEIN"/>
    <property type="match status" value="1"/>
</dbReference>
<proteinExistence type="inferred from homology"/>
<keyword evidence="5" id="KW-0949">S-adenosyl-L-methionine</keyword>
<dbReference type="Pfam" id="PF13411">
    <property type="entry name" value="MerR_1"/>
    <property type="match status" value="1"/>
</dbReference>
<evidence type="ECO:0000313" key="9">
    <source>
        <dbReference type="EMBL" id="PIV51928.1"/>
    </source>
</evidence>
<evidence type="ECO:0000256" key="5">
    <source>
        <dbReference type="ARBA" id="ARBA00022691"/>
    </source>
</evidence>
<evidence type="ECO:0000256" key="6">
    <source>
        <dbReference type="ARBA" id="ARBA00022747"/>
    </source>
</evidence>
<evidence type="ECO:0000256" key="3">
    <source>
        <dbReference type="ARBA" id="ARBA00022603"/>
    </source>
</evidence>
<dbReference type="Pfam" id="PF02384">
    <property type="entry name" value="N6_Mtase"/>
    <property type="match status" value="1"/>
</dbReference>
<keyword evidence="3" id="KW-0489">Methyltransferase</keyword>
<keyword evidence="4" id="KW-0808">Transferase</keyword>
<dbReference type="PROSITE" id="PS50937">
    <property type="entry name" value="HTH_MERR_2"/>
    <property type="match status" value="1"/>
</dbReference>
<comment type="caution">
    <text evidence="9">The sequence shown here is derived from an EMBL/GenBank/DDBJ whole genome shotgun (WGS) entry which is preliminary data.</text>
</comment>
<dbReference type="PANTHER" id="PTHR42933:SF3">
    <property type="entry name" value="TYPE I RESTRICTION ENZYME MJAVIII METHYLASE SUBUNIT"/>
    <property type="match status" value="1"/>
</dbReference>
<dbReference type="InterPro" id="IPR009061">
    <property type="entry name" value="DNA-bd_dom_put_sf"/>
</dbReference>
<feature type="non-terminal residue" evidence="9">
    <location>
        <position position="356"/>
    </location>
</feature>
<protein>
    <recommendedName>
        <fullName evidence="2">site-specific DNA-methyltransferase (adenine-specific)</fullName>
        <ecNumber evidence="2">2.1.1.72</ecNumber>
    </recommendedName>
</protein>
<dbReference type="InterPro" id="IPR003356">
    <property type="entry name" value="DNA_methylase_A-5"/>
</dbReference>
<evidence type="ECO:0000256" key="2">
    <source>
        <dbReference type="ARBA" id="ARBA00011900"/>
    </source>
</evidence>
<dbReference type="Proteomes" id="UP000228896">
    <property type="component" value="Unassembled WGS sequence"/>
</dbReference>
<dbReference type="GO" id="GO:0032259">
    <property type="term" value="P:methylation"/>
    <property type="evidence" value="ECO:0007669"/>
    <property type="project" value="UniProtKB-KW"/>
</dbReference>
<reference evidence="10" key="1">
    <citation type="submission" date="2017-09" db="EMBL/GenBank/DDBJ databases">
        <title>Depth-based differentiation of microbial function through sediment-hosted aquifers and enrichment of novel symbionts in the deep terrestrial subsurface.</title>
        <authorList>
            <person name="Probst A.J."/>
            <person name="Ladd B."/>
            <person name="Jarett J.K."/>
            <person name="Geller-Mcgrath D.E."/>
            <person name="Sieber C.M.K."/>
            <person name="Emerson J.B."/>
            <person name="Anantharaman K."/>
            <person name="Thomas B.C."/>
            <person name="Malmstrom R."/>
            <person name="Stieglmeier M."/>
            <person name="Klingl A."/>
            <person name="Woyke T."/>
            <person name="Ryan C.M."/>
            <person name="Banfield J.F."/>
        </authorList>
    </citation>
    <scope>NUCLEOTIDE SEQUENCE [LARGE SCALE GENOMIC DNA]</scope>
</reference>
<dbReference type="Gene3D" id="3.40.50.150">
    <property type="entry name" value="Vaccinia Virus protein VP39"/>
    <property type="match status" value="1"/>
</dbReference>
<evidence type="ECO:0000256" key="1">
    <source>
        <dbReference type="ARBA" id="ARBA00006594"/>
    </source>
</evidence>
<dbReference type="InterPro" id="IPR022749">
    <property type="entry name" value="D12N6_MeTrfase_N"/>
</dbReference>
<dbReference type="GO" id="GO:0008170">
    <property type="term" value="F:N-methyltransferase activity"/>
    <property type="evidence" value="ECO:0007669"/>
    <property type="project" value="InterPro"/>
</dbReference>
<dbReference type="EMBL" id="PETS01000024">
    <property type="protein sequence ID" value="PIV51928.1"/>
    <property type="molecule type" value="Genomic_DNA"/>
</dbReference>
<dbReference type="GO" id="GO:0009007">
    <property type="term" value="F:site-specific DNA-methyltransferase (adenine-specific) activity"/>
    <property type="evidence" value="ECO:0007669"/>
    <property type="project" value="UniProtKB-EC"/>
</dbReference>
<dbReference type="InterPro" id="IPR029063">
    <property type="entry name" value="SAM-dependent_MTases_sf"/>
</dbReference>
<dbReference type="GO" id="GO:0006355">
    <property type="term" value="P:regulation of DNA-templated transcription"/>
    <property type="evidence" value="ECO:0007669"/>
    <property type="project" value="InterPro"/>
</dbReference>
<comment type="similarity">
    <text evidence="1">Belongs to the N(4)/N(6)-methyltransferase family.</text>
</comment>
<dbReference type="PRINTS" id="PR00507">
    <property type="entry name" value="N12N6MTFRASE"/>
</dbReference>